<dbReference type="InterPro" id="IPR036264">
    <property type="entry name" value="Bact_exopeptidase_dim_dom"/>
</dbReference>
<dbReference type="EMBL" id="JAGGNH010000004">
    <property type="protein sequence ID" value="KAJ0975919.1"/>
    <property type="molecule type" value="Genomic_DNA"/>
</dbReference>
<comment type="caution">
    <text evidence="7">The sequence shown here is derived from an EMBL/GenBank/DDBJ whole genome shotgun (WGS) entry which is preliminary data.</text>
</comment>
<comment type="cofactor">
    <cofactor evidence="1">
        <name>Mn(2+)</name>
        <dbReference type="ChEBI" id="CHEBI:29035"/>
    </cofactor>
</comment>
<dbReference type="PANTHER" id="PTHR32494:SF19">
    <property type="entry name" value="ALLANTOATE DEIMINASE-RELATED"/>
    <property type="match status" value="1"/>
</dbReference>
<dbReference type="GO" id="GO:0016813">
    <property type="term" value="F:hydrolase activity, acting on carbon-nitrogen (but not peptide) bonds, in linear amidines"/>
    <property type="evidence" value="ECO:0007669"/>
    <property type="project" value="InterPro"/>
</dbReference>
<keyword evidence="5" id="KW-0378">Hydrolase</keyword>
<protein>
    <recommendedName>
        <fullName evidence="9">Peptidase M20 dimerisation domain-containing protein</fullName>
    </recommendedName>
</protein>
<proteinExistence type="predicted"/>
<dbReference type="SUPFAM" id="SSF55031">
    <property type="entry name" value="Bacterial exopeptidase dimerisation domain"/>
    <property type="match status" value="1"/>
</dbReference>
<dbReference type="GO" id="GO:0046872">
    <property type="term" value="F:metal ion binding"/>
    <property type="evidence" value="ECO:0007669"/>
    <property type="project" value="UniProtKB-KW"/>
</dbReference>
<evidence type="ECO:0000256" key="5">
    <source>
        <dbReference type="ARBA" id="ARBA00022801"/>
    </source>
</evidence>
<dbReference type="Gene3D" id="3.40.630.10">
    <property type="entry name" value="Zn peptidases"/>
    <property type="match status" value="1"/>
</dbReference>
<dbReference type="Proteomes" id="UP001085076">
    <property type="component" value="Miscellaneous, Linkage group lg04"/>
</dbReference>
<keyword evidence="6" id="KW-0464">Manganese</keyword>
<sequence length="465" mass="50427">MATHFPLYGLKPLLVLYASIVSLPGLGLGTGTVDYGRDELFSEFLRDEAVERIHQLGKISDADGYLERTFLSPASITAANLILSWMQDAGLRTWVDQMGNVHGRTESMNATSEALLIGSHLDTVIDAGMYDGSLGIVCAISALKVLKKIGKLGELLRPVEVIAFSDEEGVRFQTTFLGSAAVAGILPASALKISDKNGVTVQDVLKENSFEGTEESLVQVKYNQKSVSGYIELHIEQGPLLESLGYPLGVVKGIAGQTRLKVTVGGSQGHAGTVPMFMRQDPMAASAELIVLLESLCKHPENFLAYDENCGGFPKESLAGLVNFTIDLRVIDDMAREAIILEFSNRVQQICNHRNVNCTIDRKHNAGAVKCDPVLSEQLKNSARSTLRKMSTDTTDYQHEIPVLMSGAGHDAMAMSHLTKVGMLFVRCRGGVSHSPEEFVLEDDVWAAGLALLQFLENNMLNSVS</sequence>
<evidence type="ECO:0000256" key="2">
    <source>
        <dbReference type="ARBA" id="ARBA00011738"/>
    </source>
</evidence>
<dbReference type="AlphaFoldDB" id="A0A9D5HGS3"/>
<dbReference type="PANTHER" id="PTHR32494">
    <property type="entry name" value="ALLANTOATE DEIMINASE-RELATED"/>
    <property type="match status" value="1"/>
</dbReference>
<organism evidence="7 8">
    <name type="scientific">Dioscorea zingiberensis</name>
    <dbReference type="NCBI Taxonomy" id="325984"/>
    <lineage>
        <taxon>Eukaryota</taxon>
        <taxon>Viridiplantae</taxon>
        <taxon>Streptophyta</taxon>
        <taxon>Embryophyta</taxon>
        <taxon>Tracheophyta</taxon>
        <taxon>Spermatophyta</taxon>
        <taxon>Magnoliopsida</taxon>
        <taxon>Liliopsida</taxon>
        <taxon>Dioscoreales</taxon>
        <taxon>Dioscoreaceae</taxon>
        <taxon>Dioscorea</taxon>
    </lineage>
</organism>
<dbReference type="Gene3D" id="3.30.70.360">
    <property type="match status" value="1"/>
</dbReference>
<comment type="subunit">
    <text evidence="2">Homodimer.</text>
</comment>
<evidence type="ECO:0000313" key="7">
    <source>
        <dbReference type="EMBL" id="KAJ0975919.1"/>
    </source>
</evidence>
<evidence type="ECO:0008006" key="9">
    <source>
        <dbReference type="Google" id="ProtNLM"/>
    </source>
</evidence>
<accession>A0A9D5HGS3</accession>
<dbReference type="GO" id="GO:0006144">
    <property type="term" value="P:purine nucleobase metabolic process"/>
    <property type="evidence" value="ECO:0007669"/>
    <property type="project" value="UniProtKB-KW"/>
</dbReference>
<evidence type="ECO:0000313" key="8">
    <source>
        <dbReference type="Proteomes" id="UP001085076"/>
    </source>
</evidence>
<gene>
    <name evidence="7" type="ORF">J5N97_017884</name>
</gene>
<name>A0A9D5HGS3_9LILI</name>
<evidence type="ECO:0000256" key="3">
    <source>
        <dbReference type="ARBA" id="ARBA00022631"/>
    </source>
</evidence>
<dbReference type="CDD" id="cd03884">
    <property type="entry name" value="M20_bAS"/>
    <property type="match status" value="1"/>
</dbReference>
<dbReference type="PIRSF" id="PIRSF001235">
    <property type="entry name" value="Amidase_carbamoylase"/>
    <property type="match status" value="1"/>
</dbReference>
<dbReference type="Pfam" id="PF01546">
    <property type="entry name" value="Peptidase_M20"/>
    <property type="match status" value="1"/>
</dbReference>
<reference evidence="7" key="1">
    <citation type="submission" date="2021-03" db="EMBL/GenBank/DDBJ databases">
        <authorList>
            <person name="Li Z."/>
            <person name="Yang C."/>
        </authorList>
    </citation>
    <scope>NUCLEOTIDE SEQUENCE</scope>
    <source>
        <strain evidence="7">Dzin_1.0</strain>
        <tissue evidence="7">Leaf</tissue>
    </source>
</reference>
<reference evidence="7" key="2">
    <citation type="journal article" date="2022" name="Hortic Res">
        <title>The genome of Dioscorea zingiberensis sheds light on the biosynthesis, origin and evolution of the medicinally important diosgenin saponins.</title>
        <authorList>
            <person name="Li Y."/>
            <person name="Tan C."/>
            <person name="Li Z."/>
            <person name="Guo J."/>
            <person name="Li S."/>
            <person name="Chen X."/>
            <person name="Wang C."/>
            <person name="Dai X."/>
            <person name="Yang H."/>
            <person name="Song W."/>
            <person name="Hou L."/>
            <person name="Xu J."/>
            <person name="Tong Z."/>
            <person name="Xu A."/>
            <person name="Yuan X."/>
            <person name="Wang W."/>
            <person name="Yang Q."/>
            <person name="Chen L."/>
            <person name="Sun Z."/>
            <person name="Wang K."/>
            <person name="Pan B."/>
            <person name="Chen J."/>
            <person name="Bao Y."/>
            <person name="Liu F."/>
            <person name="Qi X."/>
            <person name="Gang D.R."/>
            <person name="Wen J."/>
            <person name="Li J."/>
        </authorList>
    </citation>
    <scope>NUCLEOTIDE SEQUENCE</scope>
    <source>
        <strain evidence="7">Dzin_1.0</strain>
    </source>
</reference>
<dbReference type="NCBIfam" id="TIGR01879">
    <property type="entry name" value="hydantase"/>
    <property type="match status" value="1"/>
</dbReference>
<dbReference type="InterPro" id="IPR002933">
    <property type="entry name" value="Peptidase_M20"/>
</dbReference>
<dbReference type="OrthoDB" id="4676at2759"/>
<evidence type="ECO:0000256" key="1">
    <source>
        <dbReference type="ARBA" id="ARBA00001936"/>
    </source>
</evidence>
<keyword evidence="4" id="KW-0479">Metal-binding</keyword>
<dbReference type="InterPro" id="IPR010158">
    <property type="entry name" value="Amidase_Cbmase"/>
</dbReference>
<evidence type="ECO:0000256" key="6">
    <source>
        <dbReference type="ARBA" id="ARBA00023211"/>
    </source>
</evidence>
<dbReference type="SUPFAM" id="SSF53187">
    <property type="entry name" value="Zn-dependent exopeptidases"/>
    <property type="match status" value="1"/>
</dbReference>
<evidence type="ECO:0000256" key="4">
    <source>
        <dbReference type="ARBA" id="ARBA00022723"/>
    </source>
</evidence>
<keyword evidence="3" id="KW-0659">Purine metabolism</keyword>
<keyword evidence="8" id="KW-1185">Reference proteome</keyword>